<name>A0A3B1BIU1_9ZZZZ</name>
<dbReference type="AlphaFoldDB" id="A0A3B1BIU1"/>
<reference evidence="1" key="1">
    <citation type="submission" date="2018-06" db="EMBL/GenBank/DDBJ databases">
        <authorList>
            <person name="Zhirakovskaya E."/>
        </authorList>
    </citation>
    <scope>NUCLEOTIDE SEQUENCE</scope>
</reference>
<accession>A0A3B1BIU1</accession>
<proteinExistence type="predicted"/>
<dbReference type="EMBL" id="UOFX01000084">
    <property type="protein sequence ID" value="VAX11338.1"/>
    <property type="molecule type" value="Genomic_DNA"/>
</dbReference>
<evidence type="ECO:0000313" key="1">
    <source>
        <dbReference type="EMBL" id="VAX11338.1"/>
    </source>
</evidence>
<protein>
    <submittedName>
        <fullName evidence="1">Uncharacterized protein</fullName>
    </submittedName>
</protein>
<gene>
    <name evidence="1" type="ORF">MNBD_GAMMA26-2663</name>
</gene>
<sequence>MIGGESPLPSGSRPKRGQHNALDALYMALTVLLFSDRLLDKKRGSGGWNPKNAEVTRGRITSYGETVFTGRNITKSQHKQY</sequence>
<organism evidence="1">
    <name type="scientific">hydrothermal vent metagenome</name>
    <dbReference type="NCBI Taxonomy" id="652676"/>
    <lineage>
        <taxon>unclassified sequences</taxon>
        <taxon>metagenomes</taxon>
        <taxon>ecological metagenomes</taxon>
    </lineage>
</organism>